<evidence type="ECO:0000256" key="5">
    <source>
        <dbReference type="ARBA" id="ARBA00015162"/>
    </source>
</evidence>
<dbReference type="InterPro" id="IPR039024">
    <property type="entry name" value="RTC4"/>
</dbReference>
<dbReference type="SMART" id="SM01312">
    <property type="entry name" value="RTC4"/>
    <property type="match status" value="1"/>
</dbReference>
<evidence type="ECO:0000256" key="7">
    <source>
        <dbReference type="ARBA" id="ARBA00023242"/>
    </source>
</evidence>
<feature type="region of interest" description="Disordered" evidence="8">
    <location>
        <begin position="591"/>
        <end position="610"/>
    </location>
</feature>
<comment type="similarity">
    <text evidence="4">Belongs to the RTC4 family.</text>
</comment>
<evidence type="ECO:0000256" key="8">
    <source>
        <dbReference type="SAM" id="MobiDB-lite"/>
    </source>
</evidence>
<dbReference type="PANTHER" id="PTHR41391">
    <property type="entry name" value="RESTRICTION OF TELOMERE CAPPING PROTEIN 4"/>
    <property type="match status" value="1"/>
</dbReference>
<evidence type="ECO:0000256" key="1">
    <source>
        <dbReference type="ARBA" id="ARBA00002738"/>
    </source>
</evidence>
<dbReference type="Pfam" id="PF14474">
    <property type="entry name" value="RTC4"/>
    <property type="match status" value="1"/>
</dbReference>
<feature type="region of interest" description="Disordered" evidence="8">
    <location>
        <begin position="340"/>
        <end position="359"/>
    </location>
</feature>
<feature type="compositionally biased region" description="Polar residues" evidence="8">
    <location>
        <begin position="244"/>
        <end position="254"/>
    </location>
</feature>
<evidence type="ECO:0000256" key="4">
    <source>
        <dbReference type="ARBA" id="ARBA00009461"/>
    </source>
</evidence>
<evidence type="ECO:0000313" key="10">
    <source>
        <dbReference type="EMBL" id="KAK0515488.1"/>
    </source>
</evidence>
<dbReference type="EMBL" id="JAFEKC020000003">
    <property type="protein sequence ID" value="KAK0515488.1"/>
    <property type="molecule type" value="Genomic_DNA"/>
</dbReference>
<protein>
    <recommendedName>
        <fullName evidence="5">Restriction of telomere capping protein 4</fullName>
    </recommendedName>
</protein>
<dbReference type="PANTHER" id="PTHR41391:SF1">
    <property type="entry name" value="RESTRICTION OF TELOMERE CAPPING PROTEIN 4"/>
    <property type="match status" value="1"/>
</dbReference>
<comment type="caution">
    <text evidence="10">The sequence shown here is derived from an EMBL/GenBank/DDBJ whole genome shotgun (WGS) entry which is preliminary data.</text>
</comment>
<evidence type="ECO:0000313" key="11">
    <source>
        <dbReference type="Proteomes" id="UP001166286"/>
    </source>
</evidence>
<dbReference type="Proteomes" id="UP001166286">
    <property type="component" value="Unassembled WGS sequence"/>
</dbReference>
<feature type="compositionally biased region" description="Basic and acidic residues" evidence="8">
    <location>
        <begin position="131"/>
        <end position="145"/>
    </location>
</feature>
<comment type="subcellular location">
    <subcellularLocation>
        <location evidence="3">Cytoplasm</location>
    </subcellularLocation>
    <subcellularLocation>
        <location evidence="2">Nucleus</location>
    </subcellularLocation>
</comment>
<feature type="compositionally biased region" description="Basic and acidic residues" evidence="8">
    <location>
        <begin position="32"/>
        <end position="48"/>
    </location>
</feature>
<evidence type="ECO:0000256" key="6">
    <source>
        <dbReference type="ARBA" id="ARBA00022490"/>
    </source>
</evidence>
<evidence type="ECO:0000259" key="9">
    <source>
        <dbReference type="SMART" id="SM01312"/>
    </source>
</evidence>
<name>A0AA39V478_9LECA</name>
<evidence type="ECO:0000256" key="3">
    <source>
        <dbReference type="ARBA" id="ARBA00004496"/>
    </source>
</evidence>
<feature type="compositionally biased region" description="Acidic residues" evidence="8">
    <location>
        <begin position="591"/>
        <end position="603"/>
    </location>
</feature>
<feature type="region of interest" description="Disordered" evidence="8">
    <location>
        <begin position="1"/>
        <end position="297"/>
    </location>
</feature>
<feature type="compositionally biased region" description="Basic and acidic residues" evidence="8">
    <location>
        <begin position="77"/>
        <end position="87"/>
    </location>
</feature>
<dbReference type="AlphaFoldDB" id="A0AA39V478"/>
<dbReference type="InterPro" id="IPR028094">
    <property type="entry name" value="RTC4_C"/>
</dbReference>
<keyword evidence="7" id="KW-0539">Nucleus</keyword>
<feature type="compositionally biased region" description="Polar residues" evidence="8">
    <location>
        <begin position="340"/>
        <end position="350"/>
    </location>
</feature>
<keyword evidence="6" id="KW-0963">Cytoplasm</keyword>
<gene>
    <name evidence="10" type="ORF">JMJ35_001522</name>
</gene>
<organism evidence="10 11">
    <name type="scientific">Cladonia borealis</name>
    <dbReference type="NCBI Taxonomy" id="184061"/>
    <lineage>
        <taxon>Eukaryota</taxon>
        <taxon>Fungi</taxon>
        <taxon>Dikarya</taxon>
        <taxon>Ascomycota</taxon>
        <taxon>Pezizomycotina</taxon>
        <taxon>Lecanoromycetes</taxon>
        <taxon>OSLEUM clade</taxon>
        <taxon>Lecanoromycetidae</taxon>
        <taxon>Lecanorales</taxon>
        <taxon>Lecanorineae</taxon>
        <taxon>Cladoniaceae</taxon>
        <taxon>Cladonia</taxon>
    </lineage>
</organism>
<comment type="function">
    <text evidence="1">May be involved in a process influencing telomere capping.</text>
</comment>
<keyword evidence="11" id="KW-1185">Reference proteome</keyword>
<proteinExistence type="inferred from homology"/>
<feature type="domain" description="Restriction of telomere capping protein 4 C-terminal" evidence="9">
    <location>
        <begin position="462"/>
        <end position="589"/>
    </location>
</feature>
<accession>A0AA39V478</accession>
<evidence type="ECO:0000256" key="2">
    <source>
        <dbReference type="ARBA" id="ARBA00004123"/>
    </source>
</evidence>
<reference evidence="10" key="1">
    <citation type="submission" date="2023-03" db="EMBL/GenBank/DDBJ databases">
        <title>Complete genome of Cladonia borealis.</title>
        <authorList>
            <person name="Park H."/>
        </authorList>
    </citation>
    <scope>NUCLEOTIDE SEQUENCE</scope>
    <source>
        <strain evidence="10">ANT050790</strain>
    </source>
</reference>
<feature type="compositionally biased region" description="Basic and acidic residues" evidence="8">
    <location>
        <begin position="215"/>
        <end position="226"/>
    </location>
</feature>
<feature type="compositionally biased region" description="Polar residues" evidence="8">
    <location>
        <begin position="113"/>
        <end position="129"/>
    </location>
</feature>
<dbReference type="GO" id="GO:0005737">
    <property type="term" value="C:cytoplasm"/>
    <property type="evidence" value="ECO:0007669"/>
    <property type="project" value="UniProtKB-SubCell"/>
</dbReference>
<feature type="compositionally biased region" description="Polar residues" evidence="8">
    <location>
        <begin position="160"/>
        <end position="176"/>
    </location>
</feature>
<sequence length="610" mass="68378">MSLTLLRRPPRIIGLTARDHRYSSLHGNGEPALEKAGRSKPVPERATSEDINAPPESSSDEYTSKNEEDVPSDDSMPELRESWRKPSMDSALLESTVSTHEKGEEDGLPPSSIPNSTFFVRHSGSQGSQKRSREELEAEENDKIDAWSSQPKRPKKMYTHSLQNNGVANVHLSSSTDESKKVTKKSASPKGKRDERQFRAPDTSWNTSPVGRRKPNVERKEFRKPSSTESSPRARRTSQRSLRDSQGSQDTPKTFKQPPKQSPKKVTSLKAPIFKTTSVREEPGARRSTRSAALATEPLRPVDSNALATSEIYKSANVAASRLGLSDLQLKHPPLSVETISEPSTSFEAGTSTSSPLSSLPEELATLGGEDKAPMITSEDLVIPKYSNQPSCPFCKQPLEKDFLEEHTNINKRLSIRQQAQFCKAHKKRTAEDEWKRRQYPKIDWPTFQGHLNSFHNVLDDILQQKQSSFYRNAFEDVVRRRKNKTTKTVREGLLDDNRIEELTPGYYGSRGARMMTENIMSKFTRKIRRLAASDDLISSGGVSEFVQAVLVPEMAVLLVQADMNIDDKEKAREVLRNSVDIGHVLNEEEDEVINDPDPEDLASMELTVG</sequence>
<dbReference type="GO" id="GO:0005634">
    <property type="term" value="C:nucleus"/>
    <property type="evidence" value="ECO:0007669"/>
    <property type="project" value="UniProtKB-SubCell"/>
</dbReference>